<feature type="compositionally biased region" description="Pro residues" evidence="1">
    <location>
        <begin position="108"/>
        <end position="126"/>
    </location>
</feature>
<keyword evidence="2" id="KW-0812">Transmembrane</keyword>
<sequence length="140" mass="13755">MFLRIVRVILIVLGIGTAALGIVLIAVDARMTGGPITASWSCKPEGSGTSGRVTCRTDSATYAGPGGLVDTLSYLGLTIGGVALIGSAVAIGQFDRTRIAAAPAQGPVGPPAGAPPGPPLPPPPGHGPQAAQVRGPGGTW</sequence>
<feature type="region of interest" description="Disordered" evidence="1">
    <location>
        <begin position="102"/>
        <end position="140"/>
    </location>
</feature>
<evidence type="ECO:0000256" key="2">
    <source>
        <dbReference type="SAM" id="Phobius"/>
    </source>
</evidence>
<feature type="transmembrane region" description="Helical" evidence="2">
    <location>
        <begin position="7"/>
        <end position="27"/>
    </location>
</feature>
<dbReference type="AlphaFoldDB" id="A0A543JDE3"/>
<evidence type="ECO:0000256" key="1">
    <source>
        <dbReference type="SAM" id="MobiDB-lite"/>
    </source>
</evidence>
<feature type="transmembrane region" description="Helical" evidence="2">
    <location>
        <begin position="72"/>
        <end position="91"/>
    </location>
</feature>
<comment type="caution">
    <text evidence="3">The sequence shown here is derived from an EMBL/GenBank/DDBJ whole genome shotgun (WGS) entry which is preliminary data.</text>
</comment>
<gene>
    <name evidence="3" type="ORF">FHX81_3222</name>
</gene>
<protein>
    <submittedName>
        <fullName evidence="3">Uncharacterized protein</fullName>
    </submittedName>
</protein>
<proteinExistence type="predicted"/>
<evidence type="ECO:0000313" key="3">
    <source>
        <dbReference type="EMBL" id="TQM80873.1"/>
    </source>
</evidence>
<keyword evidence="4" id="KW-1185">Reference proteome</keyword>
<accession>A0A543JDE3</accession>
<evidence type="ECO:0000313" key="4">
    <source>
        <dbReference type="Proteomes" id="UP000316628"/>
    </source>
</evidence>
<keyword evidence="2" id="KW-0472">Membrane</keyword>
<dbReference type="Proteomes" id="UP000316628">
    <property type="component" value="Unassembled WGS sequence"/>
</dbReference>
<dbReference type="EMBL" id="VFPP01000001">
    <property type="protein sequence ID" value="TQM80873.1"/>
    <property type="molecule type" value="Genomic_DNA"/>
</dbReference>
<keyword evidence="2" id="KW-1133">Transmembrane helix</keyword>
<organism evidence="3 4">
    <name type="scientific">Saccharothrix saharensis</name>
    <dbReference type="NCBI Taxonomy" id="571190"/>
    <lineage>
        <taxon>Bacteria</taxon>
        <taxon>Bacillati</taxon>
        <taxon>Actinomycetota</taxon>
        <taxon>Actinomycetes</taxon>
        <taxon>Pseudonocardiales</taxon>
        <taxon>Pseudonocardiaceae</taxon>
        <taxon>Saccharothrix</taxon>
    </lineage>
</organism>
<reference evidence="3 4" key="1">
    <citation type="submission" date="2019-06" db="EMBL/GenBank/DDBJ databases">
        <title>Sequencing the genomes of 1000 actinobacteria strains.</title>
        <authorList>
            <person name="Klenk H.-P."/>
        </authorList>
    </citation>
    <scope>NUCLEOTIDE SEQUENCE [LARGE SCALE GENOMIC DNA]</scope>
    <source>
        <strain evidence="3 4">DSM 45456</strain>
    </source>
</reference>
<name>A0A543JDE3_9PSEU</name>